<evidence type="ECO:0000313" key="2">
    <source>
        <dbReference type="Proteomes" id="UP000499080"/>
    </source>
</evidence>
<name>A0A4Y2HJ34_ARAVE</name>
<sequence length="99" mass="11099">MLSLGEMAHTVCCRLSQEDSYFTEVSWLHCSLHAGTGTGVNTLTNSALAEQLHLLSILHERIKLLYLLPHGKVRDECNGKEKGSIGRHSYYYRIVEIGP</sequence>
<dbReference type="AlphaFoldDB" id="A0A4Y2HJ34"/>
<gene>
    <name evidence="1" type="ORF">AVEN_264041_1</name>
</gene>
<protein>
    <submittedName>
        <fullName evidence="1">Uncharacterized protein</fullName>
    </submittedName>
</protein>
<evidence type="ECO:0000313" key="1">
    <source>
        <dbReference type="EMBL" id="GBM65404.1"/>
    </source>
</evidence>
<proteinExistence type="predicted"/>
<accession>A0A4Y2HJ34</accession>
<comment type="caution">
    <text evidence="1">The sequence shown here is derived from an EMBL/GenBank/DDBJ whole genome shotgun (WGS) entry which is preliminary data.</text>
</comment>
<dbReference type="EMBL" id="BGPR01103159">
    <property type="protein sequence ID" value="GBM65404.1"/>
    <property type="molecule type" value="Genomic_DNA"/>
</dbReference>
<reference evidence="1 2" key="1">
    <citation type="journal article" date="2019" name="Sci. Rep.">
        <title>Orb-weaving spider Araneus ventricosus genome elucidates the spidroin gene catalogue.</title>
        <authorList>
            <person name="Kono N."/>
            <person name="Nakamura H."/>
            <person name="Ohtoshi R."/>
            <person name="Moran D.A.P."/>
            <person name="Shinohara A."/>
            <person name="Yoshida Y."/>
            <person name="Fujiwara M."/>
            <person name="Mori M."/>
            <person name="Tomita M."/>
            <person name="Arakawa K."/>
        </authorList>
    </citation>
    <scope>NUCLEOTIDE SEQUENCE [LARGE SCALE GENOMIC DNA]</scope>
</reference>
<keyword evidence="2" id="KW-1185">Reference proteome</keyword>
<dbReference type="Proteomes" id="UP000499080">
    <property type="component" value="Unassembled WGS sequence"/>
</dbReference>
<organism evidence="1 2">
    <name type="scientific">Araneus ventricosus</name>
    <name type="common">Orbweaver spider</name>
    <name type="synonym">Epeira ventricosa</name>
    <dbReference type="NCBI Taxonomy" id="182803"/>
    <lineage>
        <taxon>Eukaryota</taxon>
        <taxon>Metazoa</taxon>
        <taxon>Ecdysozoa</taxon>
        <taxon>Arthropoda</taxon>
        <taxon>Chelicerata</taxon>
        <taxon>Arachnida</taxon>
        <taxon>Araneae</taxon>
        <taxon>Araneomorphae</taxon>
        <taxon>Entelegynae</taxon>
        <taxon>Araneoidea</taxon>
        <taxon>Araneidae</taxon>
        <taxon>Araneus</taxon>
    </lineage>
</organism>